<keyword evidence="4" id="KW-0325">Glycoprotein</keyword>
<dbReference type="PANTHER" id="PTHR45679:SF2">
    <property type="entry name" value="ER DEGRADATION-ENHANCING ALPHA-MANNOSIDASE-LIKE PROTEIN 3"/>
    <property type="match status" value="1"/>
</dbReference>
<protein>
    <recommendedName>
        <fullName evidence="5">alpha-1,2-Mannosidase</fullName>
        <ecNumber evidence="5">3.2.1.-</ecNumber>
    </recommendedName>
</protein>
<accession>A0ABQ9IFD9</accession>
<dbReference type="InterPro" id="IPR044674">
    <property type="entry name" value="EDEM1/2/3"/>
</dbReference>
<evidence type="ECO:0000256" key="2">
    <source>
        <dbReference type="ARBA" id="ARBA00007658"/>
    </source>
</evidence>
<evidence type="ECO:0000313" key="7">
    <source>
        <dbReference type="Proteomes" id="UP001159363"/>
    </source>
</evidence>
<dbReference type="InterPro" id="IPR012341">
    <property type="entry name" value="6hp_glycosidase-like_sf"/>
</dbReference>
<organism evidence="6 7">
    <name type="scientific">Dryococelus australis</name>
    <dbReference type="NCBI Taxonomy" id="614101"/>
    <lineage>
        <taxon>Eukaryota</taxon>
        <taxon>Metazoa</taxon>
        <taxon>Ecdysozoa</taxon>
        <taxon>Arthropoda</taxon>
        <taxon>Hexapoda</taxon>
        <taxon>Insecta</taxon>
        <taxon>Pterygota</taxon>
        <taxon>Neoptera</taxon>
        <taxon>Polyneoptera</taxon>
        <taxon>Phasmatodea</taxon>
        <taxon>Verophasmatodea</taxon>
        <taxon>Anareolatae</taxon>
        <taxon>Phasmatidae</taxon>
        <taxon>Eurycanthinae</taxon>
        <taxon>Dryococelus</taxon>
    </lineage>
</organism>
<comment type="caution">
    <text evidence="6">The sequence shown here is derived from an EMBL/GenBank/DDBJ whole genome shotgun (WGS) entry which is preliminary data.</text>
</comment>
<evidence type="ECO:0000256" key="3">
    <source>
        <dbReference type="ARBA" id="ARBA00022824"/>
    </source>
</evidence>
<evidence type="ECO:0000256" key="1">
    <source>
        <dbReference type="ARBA" id="ARBA00004240"/>
    </source>
</evidence>
<dbReference type="InterPro" id="IPR001382">
    <property type="entry name" value="Glyco_hydro_47"/>
</dbReference>
<dbReference type="Pfam" id="PF01532">
    <property type="entry name" value="Glyco_hydro_47"/>
    <property type="match status" value="1"/>
</dbReference>
<dbReference type="PRINTS" id="PR00747">
    <property type="entry name" value="GLYHDRLASE47"/>
</dbReference>
<dbReference type="Proteomes" id="UP001159363">
    <property type="component" value="Chromosome 1"/>
</dbReference>
<dbReference type="Gene3D" id="1.50.10.10">
    <property type="match status" value="1"/>
</dbReference>
<evidence type="ECO:0000256" key="4">
    <source>
        <dbReference type="ARBA" id="ARBA00023180"/>
    </source>
</evidence>
<dbReference type="SUPFAM" id="SSF48225">
    <property type="entry name" value="Seven-hairpin glycosidases"/>
    <property type="match status" value="1"/>
</dbReference>
<evidence type="ECO:0000313" key="6">
    <source>
        <dbReference type="EMBL" id="KAJ8895378.1"/>
    </source>
</evidence>
<proteinExistence type="inferred from homology"/>
<reference evidence="6 7" key="1">
    <citation type="submission" date="2023-02" db="EMBL/GenBank/DDBJ databases">
        <title>LHISI_Scaffold_Assembly.</title>
        <authorList>
            <person name="Stuart O.P."/>
            <person name="Cleave R."/>
            <person name="Magrath M.J.L."/>
            <person name="Mikheyev A.S."/>
        </authorList>
    </citation>
    <scope>NUCLEOTIDE SEQUENCE [LARGE SCALE GENOMIC DNA]</scope>
    <source>
        <strain evidence="6">Daus_M_001</strain>
        <tissue evidence="6">Leg muscle</tissue>
    </source>
</reference>
<comment type="similarity">
    <text evidence="2 5">Belongs to the glycosyl hydrolase 47 family.</text>
</comment>
<dbReference type="PANTHER" id="PTHR45679">
    <property type="entry name" value="ER DEGRADATION-ENHANCING ALPHA-MANNOSIDASE-LIKE PROTEIN 2"/>
    <property type="match status" value="1"/>
</dbReference>
<keyword evidence="5" id="KW-0378">Hydrolase</keyword>
<dbReference type="InterPro" id="IPR036026">
    <property type="entry name" value="Seven-hairpin_glycosidases"/>
</dbReference>
<gene>
    <name evidence="6" type="ORF">PR048_000710</name>
</gene>
<keyword evidence="7" id="KW-1185">Reference proteome</keyword>
<keyword evidence="5" id="KW-0326">Glycosidase</keyword>
<name>A0ABQ9IFD9_9NEOP</name>
<comment type="subcellular location">
    <subcellularLocation>
        <location evidence="1">Endoplasmic reticulum</location>
    </subcellularLocation>
</comment>
<evidence type="ECO:0000256" key="5">
    <source>
        <dbReference type="RuleBase" id="RU361193"/>
    </source>
</evidence>
<sequence length="92" mass="10277">MCGCGLQENAYPADELMPLSCRGRWRDREPSRGDIDDTLGNFSLTLIDALDTLVVLGDLQEFERAVKLVIRDVTFDSDVIVSVFETNIRVLG</sequence>
<dbReference type="EC" id="3.2.1.-" evidence="5"/>
<keyword evidence="3" id="KW-0256">Endoplasmic reticulum</keyword>
<dbReference type="EMBL" id="JARBHB010000001">
    <property type="protein sequence ID" value="KAJ8895378.1"/>
    <property type="molecule type" value="Genomic_DNA"/>
</dbReference>